<accession>A0A5C1E8Q4</accession>
<dbReference type="AlphaFoldDB" id="A0A5C1E8Q4"/>
<reference evidence="1 2" key="1">
    <citation type="submission" date="2017-07" db="EMBL/GenBank/DDBJ databases">
        <title>Complete genome sequence of Oryzomicrobium terrae TPP412.</title>
        <authorList>
            <person name="Chiu L.-W."/>
            <person name="Lo K.-J."/>
            <person name="Tsai Y.-M."/>
            <person name="Lin S.-S."/>
            <person name="Kuo C.-H."/>
            <person name="Liu C.-T."/>
        </authorList>
    </citation>
    <scope>NUCLEOTIDE SEQUENCE [LARGE SCALE GENOMIC DNA]</scope>
    <source>
        <strain evidence="1 2">TPP412</strain>
    </source>
</reference>
<organism evidence="1 2">
    <name type="scientific">Oryzomicrobium terrae</name>
    <dbReference type="NCBI Taxonomy" id="1735038"/>
    <lineage>
        <taxon>Bacteria</taxon>
        <taxon>Pseudomonadati</taxon>
        <taxon>Pseudomonadota</taxon>
        <taxon>Betaproteobacteria</taxon>
        <taxon>Rhodocyclales</taxon>
        <taxon>Rhodocyclaceae</taxon>
        <taxon>Oryzomicrobium</taxon>
    </lineage>
</organism>
<protein>
    <recommendedName>
        <fullName evidence="3">Methyl-accepting chemotaxis protein</fullName>
    </recommendedName>
</protein>
<dbReference type="EMBL" id="CP022579">
    <property type="protein sequence ID" value="QEL64608.1"/>
    <property type="molecule type" value="Genomic_DNA"/>
</dbReference>
<name>A0A5C1E8Q4_9RHOO</name>
<dbReference type="SUPFAM" id="SSF58104">
    <property type="entry name" value="Methyl-accepting chemotaxis protein (MCP) signaling domain"/>
    <property type="match status" value="1"/>
</dbReference>
<dbReference type="KEGG" id="otr:OTERR_11320"/>
<dbReference type="RefSeq" id="WP_149425108.1">
    <property type="nucleotide sequence ID" value="NZ_CP022579.1"/>
</dbReference>
<evidence type="ECO:0008006" key="3">
    <source>
        <dbReference type="Google" id="ProtNLM"/>
    </source>
</evidence>
<evidence type="ECO:0000313" key="2">
    <source>
        <dbReference type="Proteomes" id="UP000323671"/>
    </source>
</evidence>
<dbReference type="Gene3D" id="1.10.287.950">
    <property type="entry name" value="Methyl-accepting chemotaxis protein"/>
    <property type="match status" value="1"/>
</dbReference>
<keyword evidence="2" id="KW-1185">Reference proteome</keyword>
<dbReference type="Proteomes" id="UP000323671">
    <property type="component" value="Chromosome"/>
</dbReference>
<gene>
    <name evidence="1" type="ORF">OTERR_11320</name>
</gene>
<evidence type="ECO:0000313" key="1">
    <source>
        <dbReference type="EMBL" id="QEL64608.1"/>
    </source>
</evidence>
<sequence>MSMASLFSQPAAANEPLRLVVEVNEGVRQVIGVSRRVNLVAINAMIVAKQAGRQASGFQVVSAELRRFSGQLDLQMQDLDRFIASLVHTVAGSARVRRHRAHLDAIDPKSPASAAIADAKQRIDTARRRIDDESAERWCDLRKHLDQALRLCGTGVALSRAAKIEAVYASTLGGDLRQVADEIEAAILSILGILKTLRSDVAR</sequence>
<proteinExistence type="predicted"/>